<dbReference type="Pfam" id="PF00300">
    <property type="entry name" value="His_Phos_1"/>
    <property type="match status" value="1"/>
</dbReference>
<protein>
    <submittedName>
        <fullName evidence="3">Histidine phosphatase family protein</fullName>
    </submittedName>
</protein>
<keyword evidence="1" id="KW-0378">Hydrolase</keyword>
<gene>
    <name evidence="3" type="ORF">EKO23_10865</name>
</gene>
<dbReference type="GO" id="GO:0016787">
    <property type="term" value="F:hydrolase activity"/>
    <property type="evidence" value="ECO:0007669"/>
    <property type="project" value="UniProtKB-KW"/>
</dbReference>
<organism evidence="3 4">
    <name type="scientific">Nocardioides guangzhouensis</name>
    <dbReference type="NCBI Taxonomy" id="2497878"/>
    <lineage>
        <taxon>Bacteria</taxon>
        <taxon>Bacillati</taxon>
        <taxon>Actinomycetota</taxon>
        <taxon>Actinomycetes</taxon>
        <taxon>Propionibacteriales</taxon>
        <taxon>Nocardioidaceae</taxon>
        <taxon>Nocardioides</taxon>
    </lineage>
</organism>
<name>A0A4Q4ZEJ4_9ACTN</name>
<dbReference type="InterPro" id="IPR051021">
    <property type="entry name" value="Mito_Ser/Thr_phosphatase"/>
</dbReference>
<keyword evidence="4" id="KW-1185">Reference proteome</keyword>
<evidence type="ECO:0000313" key="4">
    <source>
        <dbReference type="Proteomes" id="UP000295198"/>
    </source>
</evidence>
<dbReference type="InterPro" id="IPR029033">
    <property type="entry name" value="His_PPase_superfam"/>
</dbReference>
<dbReference type="AlphaFoldDB" id="A0A4Q4ZEJ4"/>
<dbReference type="RefSeq" id="WP_134717118.1">
    <property type="nucleotide sequence ID" value="NZ_SDKM01000014.1"/>
</dbReference>
<dbReference type="Gene3D" id="3.40.50.1240">
    <property type="entry name" value="Phosphoglycerate mutase-like"/>
    <property type="match status" value="1"/>
</dbReference>
<dbReference type="EMBL" id="SDKM01000014">
    <property type="protein sequence ID" value="RYP85811.1"/>
    <property type="molecule type" value="Genomic_DNA"/>
</dbReference>
<dbReference type="CDD" id="cd07067">
    <property type="entry name" value="HP_PGM_like"/>
    <property type="match status" value="1"/>
</dbReference>
<sequence>MTRIHADAAGHEDADPGISDLGRRQVGALAQRLAGRPVTEVWHGPRRRAAETAALIADLLDAALVPSALLDDRTAVPSEGWRDDYPRHGWPWLDAVPPAERDEDGRAMTEAWHELLDATAGREVVLVTHAFVLSWFVTRVLDAGPASWLRMPVANAALTTIGLDLHGDLTLEAFNLA</sequence>
<dbReference type="InterPro" id="IPR013078">
    <property type="entry name" value="His_Pase_superF_clade-1"/>
</dbReference>
<evidence type="ECO:0000256" key="1">
    <source>
        <dbReference type="ARBA" id="ARBA00022801"/>
    </source>
</evidence>
<accession>A0A4Q4ZEJ4</accession>
<comment type="caution">
    <text evidence="3">The sequence shown here is derived from an EMBL/GenBank/DDBJ whole genome shotgun (WGS) entry which is preliminary data.</text>
</comment>
<dbReference type="OrthoDB" id="9800841at2"/>
<evidence type="ECO:0000313" key="3">
    <source>
        <dbReference type="EMBL" id="RYP85811.1"/>
    </source>
</evidence>
<proteinExistence type="predicted"/>
<dbReference type="PANTHER" id="PTHR20935">
    <property type="entry name" value="PHOSPHOGLYCERATE MUTASE-RELATED"/>
    <property type="match status" value="1"/>
</dbReference>
<reference evidence="3 4" key="1">
    <citation type="submission" date="2019-01" db="EMBL/GenBank/DDBJ databases">
        <title>Nocardioides guangzhouensis sp. nov., an actinobacterium isolated from soil.</title>
        <authorList>
            <person name="Fu Y."/>
            <person name="Cai Y."/>
            <person name="Lin Z."/>
            <person name="Chen P."/>
        </authorList>
    </citation>
    <scope>NUCLEOTIDE SEQUENCE [LARGE SCALE GENOMIC DNA]</scope>
    <source>
        <strain evidence="3 4">130</strain>
    </source>
</reference>
<dbReference type="PANTHER" id="PTHR20935:SF0">
    <property type="entry name" value="SERINE_THREONINE-PROTEIN PHOSPHATASE PGAM5, MITOCHONDRIAL"/>
    <property type="match status" value="1"/>
</dbReference>
<dbReference type="Proteomes" id="UP000295198">
    <property type="component" value="Unassembled WGS sequence"/>
</dbReference>
<dbReference type="SUPFAM" id="SSF53254">
    <property type="entry name" value="Phosphoglycerate mutase-like"/>
    <property type="match status" value="1"/>
</dbReference>
<evidence type="ECO:0000256" key="2">
    <source>
        <dbReference type="SAM" id="MobiDB-lite"/>
    </source>
</evidence>
<feature type="region of interest" description="Disordered" evidence="2">
    <location>
        <begin position="1"/>
        <end position="20"/>
    </location>
</feature>
<feature type="compositionally biased region" description="Basic and acidic residues" evidence="2">
    <location>
        <begin position="1"/>
        <end position="14"/>
    </location>
</feature>